<keyword evidence="2" id="KW-1185">Reference proteome</keyword>
<dbReference type="RefSeq" id="WP_275108602.1">
    <property type="nucleotide sequence ID" value="NZ_JAKJSC010000001.1"/>
</dbReference>
<accession>A0ABT5VPA5</accession>
<dbReference type="EMBL" id="JAKJSC010000001">
    <property type="protein sequence ID" value="MDE5417263.1"/>
    <property type="molecule type" value="Genomic_DNA"/>
</dbReference>
<name>A0ABT5VPA5_9BACT</name>
<gene>
    <name evidence="1" type="ORF">L3049_04515</name>
</gene>
<proteinExistence type="predicted"/>
<sequence length="79" mass="9350">MKKNYLPLGLIKVKDAETGAYSWIDTSNKKVRENYSKWWKKNNDRATEIFKRSGVDVANIRTDQDYVRSLISLFKRRGH</sequence>
<evidence type="ECO:0000313" key="2">
    <source>
        <dbReference type="Proteomes" id="UP001528920"/>
    </source>
</evidence>
<evidence type="ECO:0000313" key="1">
    <source>
        <dbReference type="EMBL" id="MDE5417263.1"/>
    </source>
</evidence>
<dbReference type="Proteomes" id="UP001528920">
    <property type="component" value="Unassembled WGS sequence"/>
</dbReference>
<protein>
    <submittedName>
        <fullName evidence="1">Uncharacterized protein</fullName>
    </submittedName>
</protein>
<organism evidence="1 2">
    <name type="scientific">Paralabilibaculum antarcticum</name>
    <dbReference type="NCBI Taxonomy" id="2912572"/>
    <lineage>
        <taxon>Bacteria</taxon>
        <taxon>Pseudomonadati</taxon>
        <taxon>Bacteroidota</taxon>
        <taxon>Bacteroidia</taxon>
        <taxon>Marinilabiliales</taxon>
        <taxon>Marinifilaceae</taxon>
        <taxon>Paralabilibaculum</taxon>
    </lineage>
</organism>
<reference evidence="1 2" key="1">
    <citation type="submission" date="2022-01" db="EMBL/GenBank/DDBJ databases">
        <title>Labilibaculum sp. nov, a marine bacterium isolated from Antarctica.</title>
        <authorList>
            <person name="Dai W."/>
        </authorList>
    </citation>
    <scope>NUCLEOTIDE SEQUENCE [LARGE SCALE GENOMIC DNA]</scope>
    <source>
        <strain evidence="1 2">DW002</strain>
    </source>
</reference>
<comment type="caution">
    <text evidence="1">The sequence shown here is derived from an EMBL/GenBank/DDBJ whole genome shotgun (WGS) entry which is preliminary data.</text>
</comment>